<sequence length="172" mass="19374">MFRFAPSLCVFLLTVACLIPACTSKKNDEMKFPEKTPKQVVTQFFELLANRGRLNNQEAFTMVSKQYIELDQNNFRKWTENLNPDSKITVAKTILPTGPNKHGVWVATVKLNVSTPSMFGDSFSTTSKINVILDTQSNEWEIDFLGDTIDDADYQKMPAEAGLDLAESPDEK</sequence>
<dbReference type="AlphaFoldDB" id="A0A3B1C0D1"/>
<dbReference type="PROSITE" id="PS51257">
    <property type="entry name" value="PROKAR_LIPOPROTEIN"/>
    <property type="match status" value="1"/>
</dbReference>
<organism evidence="1">
    <name type="scientific">hydrothermal vent metagenome</name>
    <dbReference type="NCBI Taxonomy" id="652676"/>
    <lineage>
        <taxon>unclassified sequences</taxon>
        <taxon>metagenomes</taxon>
        <taxon>ecological metagenomes</taxon>
    </lineage>
</organism>
<evidence type="ECO:0008006" key="2">
    <source>
        <dbReference type="Google" id="ProtNLM"/>
    </source>
</evidence>
<gene>
    <name evidence="1" type="ORF">MNBD_NITROSPINAE01-1125</name>
</gene>
<dbReference type="EMBL" id="UOGC01000047">
    <property type="protein sequence ID" value="VAX17218.1"/>
    <property type="molecule type" value="Genomic_DNA"/>
</dbReference>
<protein>
    <recommendedName>
        <fullName evidence="2">DUF3828 domain-containing protein</fullName>
    </recommendedName>
</protein>
<evidence type="ECO:0000313" key="1">
    <source>
        <dbReference type="EMBL" id="VAX17218.1"/>
    </source>
</evidence>
<proteinExistence type="predicted"/>
<reference evidence="1" key="1">
    <citation type="submission" date="2018-06" db="EMBL/GenBank/DDBJ databases">
        <authorList>
            <person name="Zhirakovskaya E."/>
        </authorList>
    </citation>
    <scope>NUCLEOTIDE SEQUENCE</scope>
</reference>
<name>A0A3B1C0D1_9ZZZZ</name>
<accession>A0A3B1C0D1</accession>